<dbReference type="WBParaSite" id="BXY_0523200.1">
    <property type="protein sequence ID" value="BXY_0523200.1"/>
    <property type="gene ID" value="BXY_0523200"/>
</dbReference>
<name>A0A1I7RWW9_BURXY</name>
<evidence type="ECO:0000313" key="3">
    <source>
        <dbReference type="Proteomes" id="UP000659654"/>
    </source>
</evidence>
<proteinExistence type="predicted"/>
<evidence type="ECO:0000313" key="4">
    <source>
        <dbReference type="WBParaSite" id="BXY_0523200.1"/>
    </source>
</evidence>
<reference evidence="1" key="2">
    <citation type="submission" date="2020-09" db="EMBL/GenBank/DDBJ databases">
        <authorList>
            <person name="Kikuchi T."/>
        </authorList>
    </citation>
    <scope>NUCLEOTIDE SEQUENCE</scope>
    <source>
        <strain evidence="1">Ka4C1</strain>
    </source>
</reference>
<gene>
    <name evidence="1" type="ORF">BXYJ_LOCUS10895</name>
</gene>
<evidence type="ECO:0000313" key="1">
    <source>
        <dbReference type="EMBL" id="CAD5230254.1"/>
    </source>
</evidence>
<accession>A0A1I7RWW9</accession>
<sequence length="92" mass="10867">MRSSPHRPRRNHRGGPALYNMFQEFYPFNFDMTVAPPDRLVHLDFKEKMSAEEGLDPLLQLVELRRPILQDSVNPLPLLFSFIRLLLYNIND</sequence>
<evidence type="ECO:0000313" key="2">
    <source>
        <dbReference type="Proteomes" id="UP000095284"/>
    </source>
</evidence>
<dbReference type="Proteomes" id="UP000095284">
    <property type="component" value="Unplaced"/>
</dbReference>
<dbReference type="EMBL" id="CAJFDI010000005">
    <property type="protein sequence ID" value="CAD5230254.1"/>
    <property type="molecule type" value="Genomic_DNA"/>
</dbReference>
<organism evidence="2 4">
    <name type="scientific">Bursaphelenchus xylophilus</name>
    <name type="common">Pinewood nematode worm</name>
    <name type="synonym">Aphelenchoides xylophilus</name>
    <dbReference type="NCBI Taxonomy" id="6326"/>
    <lineage>
        <taxon>Eukaryota</taxon>
        <taxon>Metazoa</taxon>
        <taxon>Ecdysozoa</taxon>
        <taxon>Nematoda</taxon>
        <taxon>Chromadorea</taxon>
        <taxon>Rhabditida</taxon>
        <taxon>Tylenchina</taxon>
        <taxon>Tylenchomorpha</taxon>
        <taxon>Aphelenchoidea</taxon>
        <taxon>Aphelenchoididae</taxon>
        <taxon>Bursaphelenchus</taxon>
    </lineage>
</organism>
<reference evidence="4" key="1">
    <citation type="submission" date="2016-11" db="UniProtKB">
        <authorList>
            <consortium name="WormBaseParasite"/>
        </authorList>
    </citation>
    <scope>IDENTIFICATION</scope>
</reference>
<dbReference type="Proteomes" id="UP000659654">
    <property type="component" value="Unassembled WGS sequence"/>
</dbReference>
<dbReference type="AlphaFoldDB" id="A0A1I7RWW9"/>
<keyword evidence="3" id="KW-1185">Reference proteome</keyword>
<protein>
    <submittedName>
        <fullName evidence="1">(pine wood nematode) hypothetical protein</fullName>
    </submittedName>
</protein>
<dbReference type="Proteomes" id="UP000582659">
    <property type="component" value="Unassembled WGS sequence"/>
</dbReference>
<dbReference type="EMBL" id="CAJFCV020000005">
    <property type="protein sequence ID" value="CAG9121171.1"/>
    <property type="molecule type" value="Genomic_DNA"/>
</dbReference>